<evidence type="ECO:0000313" key="2">
    <source>
        <dbReference type="Proteomes" id="UP000636888"/>
    </source>
</evidence>
<organism evidence="1 2">
    <name type="scientific">Geomesophilobacter sediminis</name>
    <dbReference type="NCBI Taxonomy" id="2798584"/>
    <lineage>
        <taxon>Bacteria</taxon>
        <taxon>Pseudomonadati</taxon>
        <taxon>Thermodesulfobacteriota</taxon>
        <taxon>Desulfuromonadia</taxon>
        <taxon>Geobacterales</taxon>
        <taxon>Geobacteraceae</taxon>
        <taxon>Geomesophilobacter</taxon>
    </lineage>
</organism>
<name>A0A8J7M1X6_9BACT</name>
<dbReference type="GO" id="GO:0004222">
    <property type="term" value="F:metalloendopeptidase activity"/>
    <property type="evidence" value="ECO:0007669"/>
    <property type="project" value="InterPro"/>
</dbReference>
<dbReference type="GO" id="GO:0006508">
    <property type="term" value="P:proteolysis"/>
    <property type="evidence" value="ECO:0007669"/>
    <property type="project" value="InterPro"/>
</dbReference>
<keyword evidence="2" id="KW-1185">Reference proteome</keyword>
<sequence>MISNVFIEEAIAFHEAAHAVVALTIPLEIVKISIVAETDSDGSYDGGCEVDLESFFSKT</sequence>
<evidence type="ECO:0008006" key="3">
    <source>
        <dbReference type="Google" id="ProtNLM"/>
    </source>
</evidence>
<accession>A0A8J7M1X6</accession>
<dbReference type="Proteomes" id="UP000636888">
    <property type="component" value="Unassembled WGS sequence"/>
</dbReference>
<comment type="caution">
    <text evidence="1">The sequence shown here is derived from an EMBL/GenBank/DDBJ whole genome shotgun (WGS) entry which is preliminary data.</text>
</comment>
<protein>
    <recommendedName>
        <fullName evidence="3">Peptidase M41 domain-containing protein</fullName>
    </recommendedName>
</protein>
<dbReference type="EMBL" id="JAEMHM010000021">
    <property type="protein sequence ID" value="MBJ6727189.1"/>
    <property type="molecule type" value="Genomic_DNA"/>
</dbReference>
<dbReference type="SUPFAM" id="SSF140990">
    <property type="entry name" value="FtsH protease domain-like"/>
    <property type="match status" value="1"/>
</dbReference>
<reference evidence="1" key="1">
    <citation type="submission" date="2020-12" db="EMBL/GenBank/DDBJ databases">
        <title>Geomonas sp. Red875, isolated from river sediment.</title>
        <authorList>
            <person name="Xu Z."/>
            <person name="Zhang Z."/>
            <person name="Masuda Y."/>
            <person name="Itoh H."/>
            <person name="Senoo K."/>
        </authorList>
    </citation>
    <scope>NUCLEOTIDE SEQUENCE</scope>
    <source>
        <strain evidence="1">Red875</strain>
    </source>
</reference>
<dbReference type="GO" id="GO:0004176">
    <property type="term" value="F:ATP-dependent peptidase activity"/>
    <property type="evidence" value="ECO:0007669"/>
    <property type="project" value="InterPro"/>
</dbReference>
<dbReference type="AlphaFoldDB" id="A0A8J7M1X6"/>
<dbReference type="GO" id="GO:0005524">
    <property type="term" value="F:ATP binding"/>
    <property type="evidence" value="ECO:0007669"/>
    <property type="project" value="InterPro"/>
</dbReference>
<dbReference type="RefSeq" id="WP_199386105.1">
    <property type="nucleotide sequence ID" value="NZ_JAEMHM010000021.1"/>
</dbReference>
<proteinExistence type="predicted"/>
<dbReference type="InterPro" id="IPR037219">
    <property type="entry name" value="Peptidase_M41-like"/>
</dbReference>
<evidence type="ECO:0000313" key="1">
    <source>
        <dbReference type="EMBL" id="MBJ6727189.1"/>
    </source>
</evidence>
<gene>
    <name evidence="1" type="ORF">JFN93_20965</name>
</gene>